<evidence type="ECO:0000313" key="5">
    <source>
        <dbReference type="EMBL" id="KAG8229587.1"/>
    </source>
</evidence>
<keyword evidence="6" id="KW-1185">Reference proteome</keyword>
<dbReference type="OrthoDB" id="6408184at2759"/>
<accession>A0A8K0K8A8</accession>
<evidence type="ECO:0000256" key="2">
    <source>
        <dbReference type="ARBA" id="ARBA00022525"/>
    </source>
</evidence>
<dbReference type="Pfam" id="PF06607">
    <property type="entry name" value="Prokineticin"/>
    <property type="match status" value="1"/>
</dbReference>
<reference evidence="5" key="1">
    <citation type="submission" date="2013-04" db="EMBL/GenBank/DDBJ databases">
        <authorList>
            <person name="Qu J."/>
            <person name="Murali S.C."/>
            <person name="Bandaranaike D."/>
            <person name="Bellair M."/>
            <person name="Blankenburg K."/>
            <person name="Chao H."/>
            <person name="Dinh H."/>
            <person name="Doddapaneni H."/>
            <person name="Downs B."/>
            <person name="Dugan-Rocha S."/>
            <person name="Elkadiri S."/>
            <person name="Gnanaolivu R.D."/>
            <person name="Hernandez B."/>
            <person name="Javaid M."/>
            <person name="Jayaseelan J.C."/>
            <person name="Lee S."/>
            <person name="Li M."/>
            <person name="Ming W."/>
            <person name="Munidasa M."/>
            <person name="Muniz J."/>
            <person name="Nguyen L."/>
            <person name="Ongeri F."/>
            <person name="Osuji N."/>
            <person name="Pu L.-L."/>
            <person name="Puazo M."/>
            <person name="Qu C."/>
            <person name="Quiroz J."/>
            <person name="Raj R."/>
            <person name="Weissenberger G."/>
            <person name="Xin Y."/>
            <person name="Zou X."/>
            <person name="Han Y."/>
            <person name="Richards S."/>
            <person name="Worley K."/>
            <person name="Muzny D."/>
            <person name="Gibbs R."/>
        </authorList>
    </citation>
    <scope>NUCLEOTIDE SEQUENCE</scope>
    <source>
        <strain evidence="5">Sampled in the wild</strain>
    </source>
</reference>
<proteinExistence type="predicted"/>
<comment type="caution">
    <text evidence="5">The sequence shown here is derived from an EMBL/GenBank/DDBJ whole genome shotgun (WGS) entry which is preliminary data.</text>
</comment>
<keyword evidence="2" id="KW-0964">Secreted</keyword>
<name>A0A8K0K8A8_LADFU</name>
<comment type="subcellular location">
    <subcellularLocation>
        <location evidence="1">Secreted</location>
    </subcellularLocation>
</comment>
<organism evidence="5 6">
    <name type="scientific">Ladona fulva</name>
    <name type="common">Scarce chaser dragonfly</name>
    <name type="synonym">Libellula fulva</name>
    <dbReference type="NCBI Taxonomy" id="123851"/>
    <lineage>
        <taxon>Eukaryota</taxon>
        <taxon>Metazoa</taxon>
        <taxon>Ecdysozoa</taxon>
        <taxon>Arthropoda</taxon>
        <taxon>Hexapoda</taxon>
        <taxon>Insecta</taxon>
        <taxon>Pterygota</taxon>
        <taxon>Palaeoptera</taxon>
        <taxon>Odonata</taxon>
        <taxon>Epiprocta</taxon>
        <taxon>Anisoptera</taxon>
        <taxon>Libelluloidea</taxon>
        <taxon>Libellulidae</taxon>
        <taxon>Ladona</taxon>
    </lineage>
</organism>
<dbReference type="InterPro" id="IPR023569">
    <property type="entry name" value="Prokineticin_domain"/>
</dbReference>
<evidence type="ECO:0000313" key="6">
    <source>
        <dbReference type="Proteomes" id="UP000792457"/>
    </source>
</evidence>
<dbReference type="Gene3D" id="2.10.80.10">
    <property type="entry name" value="Lipase, subunit A"/>
    <property type="match status" value="1"/>
</dbReference>
<dbReference type="EMBL" id="KZ308437">
    <property type="protein sequence ID" value="KAG8229587.1"/>
    <property type="molecule type" value="Genomic_DNA"/>
</dbReference>
<gene>
    <name evidence="5" type="ORF">J437_LFUL010179</name>
</gene>
<dbReference type="Proteomes" id="UP000792457">
    <property type="component" value="Unassembled WGS sequence"/>
</dbReference>
<sequence>MSQQSSELNSAADTLNRLLTPRVFSEERRKPVFSTRWHLEAPPASLNSEKIIRTEEEMFHQRKSRTQLFGSMSLATLVLMALLVNSAQSFLSERCTSNSECEEGFCCKLSMSRYSIPTCEAMRTEGELCRKASEMTHNLTLGYPNGDKLELKGVHLVMCPCGEGLHCDDGVCVKR</sequence>
<dbReference type="AlphaFoldDB" id="A0A8K0K8A8"/>
<evidence type="ECO:0000256" key="1">
    <source>
        <dbReference type="ARBA" id="ARBA00004613"/>
    </source>
</evidence>
<feature type="domain" description="Prokineticin" evidence="4">
    <location>
        <begin position="76"/>
        <end position="168"/>
    </location>
</feature>
<protein>
    <recommendedName>
        <fullName evidence="4">Prokineticin domain-containing protein</fullName>
    </recommendedName>
</protein>
<keyword evidence="3" id="KW-1015">Disulfide bond</keyword>
<reference evidence="5" key="2">
    <citation type="submission" date="2017-10" db="EMBL/GenBank/DDBJ databases">
        <title>Ladona fulva Genome sequencing and assembly.</title>
        <authorList>
            <person name="Murali S."/>
            <person name="Richards S."/>
            <person name="Bandaranaike D."/>
            <person name="Bellair M."/>
            <person name="Blankenburg K."/>
            <person name="Chao H."/>
            <person name="Dinh H."/>
            <person name="Doddapaneni H."/>
            <person name="Dugan-Rocha S."/>
            <person name="Elkadiri S."/>
            <person name="Gnanaolivu R."/>
            <person name="Hernandez B."/>
            <person name="Skinner E."/>
            <person name="Javaid M."/>
            <person name="Lee S."/>
            <person name="Li M."/>
            <person name="Ming W."/>
            <person name="Munidasa M."/>
            <person name="Muniz J."/>
            <person name="Nguyen L."/>
            <person name="Hughes D."/>
            <person name="Osuji N."/>
            <person name="Pu L.-L."/>
            <person name="Puazo M."/>
            <person name="Qu C."/>
            <person name="Quiroz J."/>
            <person name="Raj R."/>
            <person name="Weissenberger G."/>
            <person name="Xin Y."/>
            <person name="Zou X."/>
            <person name="Han Y."/>
            <person name="Worley K."/>
            <person name="Muzny D."/>
            <person name="Gibbs R."/>
        </authorList>
    </citation>
    <scope>NUCLEOTIDE SEQUENCE</scope>
    <source>
        <strain evidence="5">Sampled in the wild</strain>
    </source>
</reference>
<dbReference type="GO" id="GO:0005576">
    <property type="term" value="C:extracellular region"/>
    <property type="evidence" value="ECO:0007669"/>
    <property type="project" value="UniProtKB-SubCell"/>
</dbReference>
<evidence type="ECO:0000256" key="3">
    <source>
        <dbReference type="ARBA" id="ARBA00023157"/>
    </source>
</evidence>
<evidence type="ECO:0000259" key="4">
    <source>
        <dbReference type="Pfam" id="PF06607"/>
    </source>
</evidence>